<accession>A0A7X2ZWS3</accession>
<dbReference type="Pfam" id="PF08281">
    <property type="entry name" value="Sigma70_r4_2"/>
    <property type="match status" value="1"/>
</dbReference>
<evidence type="ECO:0000256" key="2">
    <source>
        <dbReference type="ARBA" id="ARBA00023015"/>
    </source>
</evidence>
<dbReference type="Proteomes" id="UP000540519">
    <property type="component" value="Unassembled WGS sequence"/>
</dbReference>
<dbReference type="Pfam" id="PF04542">
    <property type="entry name" value="Sigma70_r2"/>
    <property type="match status" value="1"/>
</dbReference>
<name>A0A7X2ZWS3_9FLAO</name>
<organism evidence="7 8">
    <name type="scientific">Zobellia amurskyensis</name>
    <dbReference type="NCBI Taxonomy" id="248905"/>
    <lineage>
        <taxon>Bacteria</taxon>
        <taxon>Pseudomonadati</taxon>
        <taxon>Bacteroidota</taxon>
        <taxon>Flavobacteriia</taxon>
        <taxon>Flavobacteriales</taxon>
        <taxon>Flavobacteriaceae</taxon>
        <taxon>Zobellia</taxon>
    </lineage>
</organism>
<dbReference type="GO" id="GO:0006352">
    <property type="term" value="P:DNA-templated transcription initiation"/>
    <property type="evidence" value="ECO:0007669"/>
    <property type="project" value="InterPro"/>
</dbReference>
<dbReference type="NCBIfam" id="TIGR02985">
    <property type="entry name" value="Sig70_bacteroi1"/>
    <property type="match status" value="1"/>
</dbReference>
<evidence type="ECO:0000259" key="5">
    <source>
        <dbReference type="Pfam" id="PF04542"/>
    </source>
</evidence>
<comment type="caution">
    <text evidence="7">The sequence shown here is derived from an EMBL/GenBank/DDBJ whole genome shotgun (WGS) entry which is preliminary data.</text>
</comment>
<dbReference type="GO" id="GO:0003677">
    <property type="term" value="F:DNA binding"/>
    <property type="evidence" value="ECO:0007669"/>
    <property type="project" value="InterPro"/>
</dbReference>
<evidence type="ECO:0000256" key="1">
    <source>
        <dbReference type="ARBA" id="ARBA00010641"/>
    </source>
</evidence>
<protein>
    <submittedName>
        <fullName evidence="7">RNA polymerase sigma-70 factor</fullName>
    </submittedName>
</protein>
<sequence>MSYEKDSFLINRLKKGEEDAFIYLVDHYNRRLYGYALSLTNNHALAEDILQNVFLRTWEQRKKISITASLQNYLFKSVHNEFINQYKKKRSTMILEQKYFNALDKATAAHDDISLEKVITKIKKEVQKLPPKCREVFLLSRNEGLTNLEIAHHLNVSIKTVEAQITKAFSVLRKELATEYRSMLFILFPAE</sequence>
<dbReference type="GO" id="GO:0016987">
    <property type="term" value="F:sigma factor activity"/>
    <property type="evidence" value="ECO:0007669"/>
    <property type="project" value="UniProtKB-KW"/>
</dbReference>
<evidence type="ECO:0000313" key="8">
    <source>
        <dbReference type="Proteomes" id="UP000540519"/>
    </source>
</evidence>
<keyword evidence="2" id="KW-0805">Transcription regulation</keyword>
<dbReference type="EMBL" id="RCNR01000054">
    <property type="protein sequence ID" value="MUH37843.1"/>
    <property type="molecule type" value="Genomic_DNA"/>
</dbReference>
<dbReference type="RefSeq" id="WP_155601036.1">
    <property type="nucleotide sequence ID" value="NZ_RCNR01000054.1"/>
</dbReference>
<dbReference type="InterPro" id="IPR013249">
    <property type="entry name" value="RNA_pol_sigma70_r4_t2"/>
</dbReference>
<keyword evidence="8" id="KW-1185">Reference proteome</keyword>
<evidence type="ECO:0000259" key="6">
    <source>
        <dbReference type="Pfam" id="PF08281"/>
    </source>
</evidence>
<dbReference type="InterPro" id="IPR013325">
    <property type="entry name" value="RNA_pol_sigma_r2"/>
</dbReference>
<comment type="similarity">
    <text evidence="1">Belongs to the sigma-70 factor family. ECF subfamily.</text>
</comment>
<gene>
    <name evidence="7" type="ORF">D9O36_18475</name>
</gene>
<evidence type="ECO:0000313" key="7">
    <source>
        <dbReference type="EMBL" id="MUH37843.1"/>
    </source>
</evidence>
<dbReference type="InterPro" id="IPR014327">
    <property type="entry name" value="RNA_pol_sigma70_bacteroid"/>
</dbReference>
<dbReference type="OrthoDB" id="1100095at2"/>
<evidence type="ECO:0000256" key="3">
    <source>
        <dbReference type="ARBA" id="ARBA00023082"/>
    </source>
</evidence>
<dbReference type="InterPro" id="IPR013324">
    <property type="entry name" value="RNA_pol_sigma_r3/r4-like"/>
</dbReference>
<dbReference type="InterPro" id="IPR036388">
    <property type="entry name" value="WH-like_DNA-bd_sf"/>
</dbReference>
<keyword evidence="3" id="KW-0731">Sigma factor</keyword>
<reference evidence="7 8" key="1">
    <citation type="journal article" date="2019" name="Mar. Drugs">
        <title>Comparative Genomics and CAZyme Genome Repertoires of Marine Zobellia amurskyensis KMM 3526(T) and Zobellia laminariae KMM 3676(T).</title>
        <authorList>
            <person name="Chernysheva N."/>
            <person name="Bystritskaya E."/>
            <person name="Stenkova A."/>
            <person name="Golovkin I."/>
            <person name="Nedashkovskaya O."/>
            <person name="Isaeva M."/>
        </authorList>
    </citation>
    <scope>NUCLEOTIDE SEQUENCE [LARGE SCALE GENOMIC DNA]</scope>
    <source>
        <strain evidence="7 8">KMM 3526</strain>
    </source>
</reference>
<dbReference type="PANTHER" id="PTHR43133">
    <property type="entry name" value="RNA POLYMERASE ECF-TYPE SIGMA FACTO"/>
    <property type="match status" value="1"/>
</dbReference>
<dbReference type="InterPro" id="IPR039425">
    <property type="entry name" value="RNA_pol_sigma-70-like"/>
</dbReference>
<dbReference type="NCBIfam" id="TIGR02937">
    <property type="entry name" value="sigma70-ECF"/>
    <property type="match status" value="1"/>
</dbReference>
<dbReference type="SUPFAM" id="SSF88946">
    <property type="entry name" value="Sigma2 domain of RNA polymerase sigma factors"/>
    <property type="match status" value="1"/>
</dbReference>
<dbReference type="AlphaFoldDB" id="A0A7X2ZWS3"/>
<keyword evidence="4" id="KW-0804">Transcription</keyword>
<feature type="domain" description="RNA polymerase sigma factor 70 region 4 type 2" evidence="6">
    <location>
        <begin position="122"/>
        <end position="168"/>
    </location>
</feature>
<dbReference type="Gene3D" id="1.10.1740.10">
    <property type="match status" value="1"/>
</dbReference>
<evidence type="ECO:0000256" key="4">
    <source>
        <dbReference type="ARBA" id="ARBA00023163"/>
    </source>
</evidence>
<dbReference type="InterPro" id="IPR007627">
    <property type="entry name" value="RNA_pol_sigma70_r2"/>
</dbReference>
<dbReference type="PANTHER" id="PTHR43133:SF46">
    <property type="entry name" value="RNA POLYMERASE SIGMA-70 FACTOR ECF SUBFAMILY"/>
    <property type="match status" value="1"/>
</dbReference>
<dbReference type="InterPro" id="IPR014284">
    <property type="entry name" value="RNA_pol_sigma-70_dom"/>
</dbReference>
<proteinExistence type="inferred from homology"/>
<dbReference type="Gene3D" id="1.10.10.10">
    <property type="entry name" value="Winged helix-like DNA-binding domain superfamily/Winged helix DNA-binding domain"/>
    <property type="match status" value="1"/>
</dbReference>
<feature type="domain" description="RNA polymerase sigma-70 region 2" evidence="5">
    <location>
        <begin position="24"/>
        <end position="91"/>
    </location>
</feature>
<dbReference type="SUPFAM" id="SSF88659">
    <property type="entry name" value="Sigma3 and sigma4 domains of RNA polymerase sigma factors"/>
    <property type="match status" value="1"/>
</dbReference>